<comment type="caution">
    <text evidence="2">The sequence shown here is derived from an EMBL/GenBank/DDBJ whole genome shotgun (WGS) entry which is preliminary data.</text>
</comment>
<gene>
    <name evidence="2" type="ORF">Tci_924816</name>
</gene>
<dbReference type="AlphaFoldDB" id="A0A699WZC2"/>
<accession>A0A699WZC2</accession>
<organism evidence="2">
    <name type="scientific">Tanacetum cinerariifolium</name>
    <name type="common">Dalmatian daisy</name>
    <name type="synonym">Chrysanthemum cinerariifolium</name>
    <dbReference type="NCBI Taxonomy" id="118510"/>
    <lineage>
        <taxon>Eukaryota</taxon>
        <taxon>Viridiplantae</taxon>
        <taxon>Streptophyta</taxon>
        <taxon>Embryophyta</taxon>
        <taxon>Tracheophyta</taxon>
        <taxon>Spermatophyta</taxon>
        <taxon>Magnoliopsida</taxon>
        <taxon>eudicotyledons</taxon>
        <taxon>Gunneridae</taxon>
        <taxon>Pentapetalae</taxon>
        <taxon>asterids</taxon>
        <taxon>campanulids</taxon>
        <taxon>Asterales</taxon>
        <taxon>Asteraceae</taxon>
        <taxon>Asteroideae</taxon>
        <taxon>Anthemideae</taxon>
        <taxon>Anthemidinae</taxon>
        <taxon>Tanacetum</taxon>
    </lineage>
</organism>
<evidence type="ECO:0000313" key="2">
    <source>
        <dbReference type="EMBL" id="GFD52847.1"/>
    </source>
</evidence>
<dbReference type="EMBL" id="BKCJ011787146">
    <property type="protein sequence ID" value="GFD52847.1"/>
    <property type="molecule type" value="Genomic_DNA"/>
</dbReference>
<feature type="non-terminal residue" evidence="2">
    <location>
        <position position="1"/>
    </location>
</feature>
<reference evidence="2" key="1">
    <citation type="journal article" date="2019" name="Sci. Rep.">
        <title>Draft genome of Tanacetum cinerariifolium, the natural source of mosquito coil.</title>
        <authorList>
            <person name="Yamashiro T."/>
            <person name="Shiraishi A."/>
            <person name="Satake H."/>
            <person name="Nakayama K."/>
        </authorList>
    </citation>
    <scope>NUCLEOTIDE SEQUENCE</scope>
</reference>
<sequence length="76" mass="8322">SGEQRRRPGFQLRGASAWDVLVLGPDHRAGASPAQRVRDLRAGHWPYLCGGVEHAQHRGRDPGDSGGDLRQQRQAS</sequence>
<name>A0A699WZC2_TANCI</name>
<proteinExistence type="predicted"/>
<feature type="region of interest" description="Disordered" evidence="1">
    <location>
        <begin position="52"/>
        <end position="76"/>
    </location>
</feature>
<protein>
    <submittedName>
        <fullName evidence="2">Uncharacterized protein</fullName>
    </submittedName>
</protein>
<feature type="compositionally biased region" description="Basic and acidic residues" evidence="1">
    <location>
        <begin position="54"/>
        <end position="63"/>
    </location>
</feature>
<evidence type="ECO:0000256" key="1">
    <source>
        <dbReference type="SAM" id="MobiDB-lite"/>
    </source>
</evidence>